<dbReference type="GO" id="GO:0006310">
    <property type="term" value="P:DNA recombination"/>
    <property type="evidence" value="ECO:0007669"/>
    <property type="project" value="UniProtKB-KW"/>
</dbReference>
<sequence>MSRRRIRIEPTQIVKTASVSTLSIDGMEFRTSNGRSFHLKRLRYRWVPTLRQIEKHPEALVNAERDDQIRSLHKLLQSNPNRALAELRTGGLVYFRYLDSFNYSGDLFDIDTMDAALKHFNRLALTGEAPSAATHVLAFLQYCLGLMGRAADRRKLPKVKKPEASGRQGALDAASIKLVAQVLRKGQSGFAKHIEDGTIPEIHPCFDEAIFNNTAKEQGWSPRQCADKKKGLRYLMRPSQRGGSEYLQSSALTAQQLEFKPIADHASRCALYTFFMLTGMNFSVLASMTFGDVTFTSIHGGRYIFRGLKARAGYKEIDNSLGLSKHTKEMIEAWFSTSKQIYRRMGHEPTAGKPLFPYFTRNNEVWDFTQCGTRPQSINLVIEKVVGIPISASKFRNTKADMLMRATESVFIVSQGLNNTVKVVERRYTSGVQGDHENNLKAVNDAQYAIAKGEEFSAAVQQAKVLNSDILSDYDYKQRLMRGNAPKTTLTPSGIRCQGASPDKLMSESRKAKNMGFPLSEGAEKCTDFLACYDCDKHMLIASETDIWLMLSFQTQLARMEDIPAKNSAPKDKARMIEAVIARTLQRMQEKAPKAYQQAVERIDRAEYHPLYKSHISIQYLVG</sequence>
<evidence type="ECO:0000256" key="1">
    <source>
        <dbReference type="ARBA" id="ARBA00023172"/>
    </source>
</evidence>
<dbReference type="Proteomes" id="UP000006683">
    <property type="component" value="Chromosome"/>
</dbReference>
<proteinExistence type="predicted"/>
<dbReference type="eggNOG" id="COG0582">
    <property type="taxonomic scope" value="Bacteria"/>
</dbReference>
<protein>
    <recommendedName>
        <fullName evidence="4">Integrase</fullName>
    </recommendedName>
</protein>
<organism evidence="2 3">
    <name type="scientific">Ferrimonas balearica (strain DSM 9799 / CCM 4581 / KCTC 23876 / PAT)</name>
    <dbReference type="NCBI Taxonomy" id="550540"/>
    <lineage>
        <taxon>Bacteria</taxon>
        <taxon>Pseudomonadati</taxon>
        <taxon>Pseudomonadota</taxon>
        <taxon>Gammaproteobacteria</taxon>
        <taxon>Alteromonadales</taxon>
        <taxon>Ferrimonadaceae</taxon>
        <taxon>Ferrimonas</taxon>
    </lineage>
</organism>
<evidence type="ECO:0000313" key="2">
    <source>
        <dbReference type="EMBL" id="ADN77900.1"/>
    </source>
</evidence>
<evidence type="ECO:0008006" key="4">
    <source>
        <dbReference type="Google" id="ProtNLM"/>
    </source>
</evidence>
<keyword evidence="3" id="KW-1185">Reference proteome</keyword>
<dbReference type="HOGENOM" id="CLU_459165_0_0_6"/>
<keyword evidence="1" id="KW-0233">DNA recombination</keyword>
<dbReference type="GeneID" id="67183906"/>
<gene>
    <name evidence="2" type="ordered locus">Fbal_3705</name>
</gene>
<dbReference type="GO" id="GO:0003677">
    <property type="term" value="F:DNA binding"/>
    <property type="evidence" value="ECO:0007669"/>
    <property type="project" value="InterPro"/>
</dbReference>
<accession>E1SQC9</accession>
<dbReference type="InterPro" id="IPR013762">
    <property type="entry name" value="Integrase-like_cat_sf"/>
</dbReference>
<reference evidence="2 3" key="1">
    <citation type="journal article" date="2010" name="Stand. Genomic Sci.">
        <title>Complete genome sequence of Ferrimonas balearica type strain (PAT).</title>
        <authorList>
            <person name="Nolan M."/>
            <person name="Sikorski J."/>
            <person name="Davenport K."/>
            <person name="Lucas S."/>
            <person name="Glavina Del Rio T."/>
            <person name="Tice H."/>
            <person name="Cheng J."/>
            <person name="Goodwin L."/>
            <person name="Pitluck S."/>
            <person name="Liolios K."/>
            <person name="Ivanova N."/>
            <person name="Mavromatis K."/>
            <person name="Ovchinnikova G."/>
            <person name="Pati A."/>
            <person name="Chen A."/>
            <person name="Palaniappan K."/>
            <person name="Land M."/>
            <person name="Hauser L."/>
            <person name="Chang Y."/>
            <person name="Jeffries C."/>
            <person name="Tapia R."/>
            <person name="Brettin T."/>
            <person name="Detter J."/>
            <person name="Han C."/>
            <person name="Yasawong M."/>
            <person name="Rohde M."/>
            <person name="Tindall B."/>
            <person name="Goker M."/>
            <person name="Woyke T."/>
            <person name="Bristow J."/>
            <person name="Eisen J."/>
            <person name="Markowitz V."/>
            <person name="Hugenholtz P."/>
            <person name="Kyrpides N."/>
            <person name="Klenk H."/>
            <person name="Lapidus A."/>
        </authorList>
    </citation>
    <scope>NUCLEOTIDE SEQUENCE [LARGE SCALE GENOMIC DNA]</scope>
    <source>
        <strain evidence="3">DSM 9799 / CCM 4581 / KCTC 23876 / PAT</strain>
    </source>
</reference>
<dbReference type="AlphaFoldDB" id="E1SQC9"/>
<dbReference type="Gene3D" id="1.10.443.10">
    <property type="entry name" value="Intergrase catalytic core"/>
    <property type="match status" value="1"/>
</dbReference>
<name>E1SQC9_FERBD</name>
<dbReference type="InterPro" id="IPR011010">
    <property type="entry name" value="DNA_brk_join_enz"/>
</dbReference>
<dbReference type="STRING" id="550540.Fbal_3705"/>
<evidence type="ECO:0000313" key="3">
    <source>
        <dbReference type="Proteomes" id="UP000006683"/>
    </source>
</evidence>
<dbReference type="KEGG" id="fbl:Fbal_3705"/>
<dbReference type="RefSeq" id="WP_013347205.1">
    <property type="nucleotide sequence ID" value="NC_014541.1"/>
</dbReference>
<dbReference type="EMBL" id="CP002209">
    <property type="protein sequence ID" value="ADN77900.1"/>
    <property type="molecule type" value="Genomic_DNA"/>
</dbReference>
<dbReference type="SUPFAM" id="SSF56349">
    <property type="entry name" value="DNA breaking-rejoining enzymes"/>
    <property type="match status" value="1"/>
</dbReference>
<dbReference type="OrthoDB" id="5824039at2"/>
<dbReference type="GO" id="GO:0015074">
    <property type="term" value="P:DNA integration"/>
    <property type="evidence" value="ECO:0007669"/>
    <property type="project" value="InterPro"/>
</dbReference>